<reference evidence="2 3" key="1">
    <citation type="submission" date="2021-03" db="EMBL/GenBank/DDBJ databases">
        <title>Sequencing the genomes of 1000 actinobacteria strains.</title>
        <authorList>
            <person name="Klenk H.-P."/>
        </authorList>
    </citation>
    <scope>NUCLEOTIDE SEQUENCE [LARGE SCALE GENOMIC DNA]</scope>
    <source>
        <strain evidence="2 3">DSM 44580</strain>
    </source>
</reference>
<dbReference type="EMBL" id="JAGIOO010000001">
    <property type="protein sequence ID" value="MBP2476514.1"/>
    <property type="molecule type" value="Genomic_DNA"/>
</dbReference>
<dbReference type="Proteomes" id="UP001519363">
    <property type="component" value="Unassembled WGS sequence"/>
</dbReference>
<organism evidence="2 3">
    <name type="scientific">Crossiella equi</name>
    <dbReference type="NCBI Taxonomy" id="130796"/>
    <lineage>
        <taxon>Bacteria</taxon>
        <taxon>Bacillati</taxon>
        <taxon>Actinomycetota</taxon>
        <taxon>Actinomycetes</taxon>
        <taxon>Pseudonocardiales</taxon>
        <taxon>Pseudonocardiaceae</taxon>
        <taxon>Crossiella</taxon>
    </lineage>
</organism>
<evidence type="ECO:0000313" key="3">
    <source>
        <dbReference type="Proteomes" id="UP001519363"/>
    </source>
</evidence>
<evidence type="ECO:0008006" key="4">
    <source>
        <dbReference type="Google" id="ProtNLM"/>
    </source>
</evidence>
<evidence type="ECO:0000256" key="1">
    <source>
        <dbReference type="SAM" id="Phobius"/>
    </source>
</evidence>
<keyword evidence="1" id="KW-0472">Membrane</keyword>
<keyword evidence="3" id="KW-1185">Reference proteome</keyword>
<protein>
    <recommendedName>
        <fullName evidence="4">DUF4878 domain-containing protein</fullName>
    </recommendedName>
</protein>
<keyword evidence="1" id="KW-0812">Transmembrane</keyword>
<accession>A0ABS5AJX8</accession>
<sequence length="133" mass="13914">MIINKLRSVRVWIPLFAIVWIAVIVTLIAGAPAKGAQTVDELAVQVTEALAKADSGKLAELASFDSGADEAAQALVTGFAEAGASEFAATSELVHGRQQLAVAYLRADSSRAVVHLATLHTDGLWKVTPVPLP</sequence>
<gene>
    <name evidence="2" type="ORF">JOF53_005386</name>
</gene>
<comment type="caution">
    <text evidence="2">The sequence shown here is derived from an EMBL/GenBank/DDBJ whole genome shotgun (WGS) entry which is preliminary data.</text>
</comment>
<evidence type="ECO:0000313" key="2">
    <source>
        <dbReference type="EMBL" id="MBP2476514.1"/>
    </source>
</evidence>
<dbReference type="RefSeq" id="WP_086783329.1">
    <property type="nucleotide sequence ID" value="NZ_JAGIOO010000001.1"/>
</dbReference>
<feature type="transmembrane region" description="Helical" evidence="1">
    <location>
        <begin position="12"/>
        <end position="31"/>
    </location>
</feature>
<keyword evidence="1" id="KW-1133">Transmembrane helix</keyword>
<name>A0ABS5AJX8_9PSEU</name>
<proteinExistence type="predicted"/>